<gene>
    <name evidence="7" type="ORF">E6C55_22855</name>
</gene>
<sequence length="321" mass="33971">MDWLNDIANLTNSTFVFTTALIFGAMGGLFSERSGVFNIGLEGMMTGGAFGAAIATYYAQEAGLGAASPWIGLLAGIGCGMLFSLLLAYTTVTLKANQAIVGVVINILAVAITLYLVKIIFNGAGDTETLNEVLGKWPVPLLADIPFLGQALFNTYPTTYIAYLLIPLSAYVLFKTPFGLRLRAVGEHPGAADTVGIDVVKYRYIGVLLSGVLAGIGGAAITLTTTSNFSHTTVSGQGFIALAAMIFGRWNPWGVLGATFFFGMAQALRNFVKLYDWSKDIPMEFLYMLPYLLTLLVLAGAAGRGVKGPAAAGEAYDPSKR</sequence>
<feature type="transmembrane region" description="Helical" evidence="6">
    <location>
        <begin position="285"/>
        <end position="303"/>
    </location>
</feature>
<dbReference type="EMBL" id="SSOB01000034">
    <property type="protein sequence ID" value="THF75127.1"/>
    <property type="molecule type" value="Genomic_DNA"/>
</dbReference>
<feature type="transmembrane region" description="Helical" evidence="6">
    <location>
        <begin position="70"/>
        <end position="92"/>
    </location>
</feature>
<feature type="transmembrane region" description="Helical" evidence="6">
    <location>
        <begin position="204"/>
        <end position="226"/>
    </location>
</feature>
<keyword evidence="2" id="KW-1003">Cell membrane</keyword>
<comment type="caution">
    <text evidence="7">The sequence shown here is derived from an EMBL/GenBank/DDBJ whole genome shotgun (WGS) entry which is preliminary data.</text>
</comment>
<dbReference type="InterPro" id="IPR001851">
    <property type="entry name" value="ABC_transp_permease"/>
</dbReference>
<feature type="transmembrane region" description="Helical" evidence="6">
    <location>
        <begin position="238"/>
        <end position="264"/>
    </location>
</feature>
<protein>
    <submittedName>
        <fullName evidence="7">ABC transporter permease</fullName>
    </submittedName>
</protein>
<evidence type="ECO:0000313" key="8">
    <source>
        <dbReference type="Proteomes" id="UP000310636"/>
    </source>
</evidence>
<feature type="transmembrane region" description="Helical" evidence="6">
    <location>
        <begin position="156"/>
        <end position="174"/>
    </location>
</feature>
<evidence type="ECO:0000256" key="4">
    <source>
        <dbReference type="ARBA" id="ARBA00022989"/>
    </source>
</evidence>
<evidence type="ECO:0000256" key="6">
    <source>
        <dbReference type="SAM" id="Phobius"/>
    </source>
</evidence>
<dbReference type="AlphaFoldDB" id="A0A4S4BLQ1"/>
<evidence type="ECO:0000256" key="1">
    <source>
        <dbReference type="ARBA" id="ARBA00004651"/>
    </source>
</evidence>
<dbReference type="Pfam" id="PF02653">
    <property type="entry name" value="BPD_transp_2"/>
    <property type="match status" value="1"/>
</dbReference>
<dbReference type="GO" id="GO:0022857">
    <property type="term" value="F:transmembrane transporter activity"/>
    <property type="evidence" value="ECO:0007669"/>
    <property type="project" value="InterPro"/>
</dbReference>
<keyword evidence="4 6" id="KW-1133">Transmembrane helix</keyword>
<name>A0A4S4BLQ1_9BACL</name>
<feature type="transmembrane region" description="Helical" evidence="6">
    <location>
        <begin position="99"/>
        <end position="121"/>
    </location>
</feature>
<keyword evidence="3 6" id="KW-0812">Transmembrane</keyword>
<proteinExistence type="predicted"/>
<keyword evidence="8" id="KW-1185">Reference proteome</keyword>
<accession>A0A4S4BLQ1</accession>
<reference evidence="7 8" key="1">
    <citation type="submission" date="2019-04" db="EMBL/GenBank/DDBJ databases">
        <title>Cohnella sp. nov. isolated from preserved vegetables.</title>
        <authorList>
            <person name="Lin S.-Y."/>
            <person name="Hung M.-H."/>
            <person name="Young C.-C."/>
        </authorList>
    </citation>
    <scope>NUCLEOTIDE SEQUENCE [LARGE SCALE GENOMIC DNA]</scope>
    <source>
        <strain evidence="7 8">CC-MHH1044</strain>
    </source>
</reference>
<keyword evidence="5 6" id="KW-0472">Membrane</keyword>
<dbReference type="PANTHER" id="PTHR43370">
    <property type="entry name" value="SUGAR ABC TRANSPORTER INTEGRAL MEMBRANE PROTEIN-RELATED"/>
    <property type="match status" value="1"/>
</dbReference>
<comment type="subcellular location">
    <subcellularLocation>
        <location evidence="1">Cell membrane</location>
        <topology evidence="1">Multi-pass membrane protein</topology>
    </subcellularLocation>
</comment>
<feature type="transmembrane region" description="Helical" evidence="6">
    <location>
        <begin position="37"/>
        <end position="58"/>
    </location>
</feature>
<feature type="transmembrane region" description="Helical" evidence="6">
    <location>
        <begin position="12"/>
        <end position="30"/>
    </location>
</feature>
<dbReference type="RefSeq" id="WP_136372139.1">
    <property type="nucleotide sequence ID" value="NZ_SSOB01000034.1"/>
</dbReference>
<dbReference type="PANTHER" id="PTHR43370:SF1">
    <property type="entry name" value="GUANOSINE ABC TRANSPORTER PERMEASE PROTEIN NUPQ"/>
    <property type="match status" value="1"/>
</dbReference>
<evidence type="ECO:0000256" key="5">
    <source>
        <dbReference type="ARBA" id="ARBA00023136"/>
    </source>
</evidence>
<evidence type="ECO:0000256" key="3">
    <source>
        <dbReference type="ARBA" id="ARBA00022692"/>
    </source>
</evidence>
<organism evidence="7 8">
    <name type="scientific">Cohnella fermenti</name>
    <dbReference type="NCBI Taxonomy" id="2565925"/>
    <lineage>
        <taxon>Bacteria</taxon>
        <taxon>Bacillati</taxon>
        <taxon>Bacillota</taxon>
        <taxon>Bacilli</taxon>
        <taxon>Bacillales</taxon>
        <taxon>Paenibacillaceae</taxon>
        <taxon>Cohnella</taxon>
    </lineage>
</organism>
<evidence type="ECO:0000313" key="7">
    <source>
        <dbReference type="EMBL" id="THF75127.1"/>
    </source>
</evidence>
<dbReference type="GO" id="GO:0005886">
    <property type="term" value="C:plasma membrane"/>
    <property type="evidence" value="ECO:0007669"/>
    <property type="project" value="UniProtKB-SubCell"/>
</dbReference>
<evidence type="ECO:0000256" key="2">
    <source>
        <dbReference type="ARBA" id="ARBA00022475"/>
    </source>
</evidence>
<dbReference type="CDD" id="cd06580">
    <property type="entry name" value="TM_PBP1_transp_TpRbsC_like"/>
    <property type="match status" value="1"/>
</dbReference>
<dbReference type="OrthoDB" id="9792579at2"/>
<dbReference type="Proteomes" id="UP000310636">
    <property type="component" value="Unassembled WGS sequence"/>
</dbReference>